<dbReference type="Pfam" id="PF04738">
    <property type="entry name" value="Lant_dehydr_N"/>
    <property type="match status" value="2"/>
</dbReference>
<dbReference type="EMBL" id="MIFZ01000259">
    <property type="protein sequence ID" value="OSY50848.1"/>
    <property type="molecule type" value="Genomic_DNA"/>
</dbReference>
<protein>
    <recommendedName>
        <fullName evidence="2">Lantibiotic dehydratase N-terminal domain-containing protein</fullName>
    </recommendedName>
</protein>
<feature type="region of interest" description="Disordered" evidence="1">
    <location>
        <begin position="239"/>
        <end position="262"/>
    </location>
</feature>
<feature type="region of interest" description="Disordered" evidence="1">
    <location>
        <begin position="730"/>
        <end position="756"/>
    </location>
</feature>
<feature type="region of interest" description="Disordered" evidence="1">
    <location>
        <begin position="616"/>
        <end position="658"/>
    </location>
</feature>
<comment type="caution">
    <text evidence="5">The sequence shown here is derived from an EMBL/GenBank/DDBJ whole genome shotgun (WGS) entry which is preliminary data.</text>
</comment>
<feature type="domain" description="Lantibiotic dehydratase N-terminal" evidence="2">
    <location>
        <begin position="269"/>
        <end position="469"/>
    </location>
</feature>
<evidence type="ECO:0000256" key="1">
    <source>
        <dbReference type="SAM" id="MobiDB-lite"/>
    </source>
</evidence>
<reference evidence="5 6" key="2">
    <citation type="submission" date="2016-09" db="EMBL/GenBank/DDBJ databases">
        <title>Streptomyces fradiae DSM40063, a candidate organism with high potential of specific P450 cytochromes.</title>
        <authorList>
            <person name="Grumaz C."/>
            <person name="Vainshtein Y."/>
            <person name="Kirstahler P."/>
            <person name="Sohn K."/>
        </authorList>
    </citation>
    <scope>NUCLEOTIDE SEQUENCE [LARGE SCALE GENOMIC DNA]</scope>
    <source>
        <strain evidence="5 6">DSM 40063</strain>
    </source>
</reference>
<evidence type="ECO:0000313" key="3">
    <source>
        <dbReference type="EMBL" id="KAF0647665.1"/>
    </source>
</evidence>
<dbReference type="Proteomes" id="UP000731519">
    <property type="component" value="Unassembled WGS sequence"/>
</dbReference>
<reference evidence="3 7" key="1">
    <citation type="submission" date="2013-05" db="EMBL/GenBank/DDBJ databases">
        <title>Genome Sequence of Streptomyces fradiae.</title>
        <authorList>
            <person name="Kirby R."/>
        </authorList>
    </citation>
    <scope>NUCLEOTIDE SEQUENCE [LARGE SCALE GENOMIC DNA]</scope>
    <source>
        <strain evidence="3 7">ATCC 10745</strain>
    </source>
</reference>
<evidence type="ECO:0000313" key="4">
    <source>
        <dbReference type="EMBL" id="KAF0650550.1"/>
    </source>
</evidence>
<feature type="compositionally biased region" description="Low complexity" evidence="1">
    <location>
        <begin position="631"/>
        <end position="642"/>
    </location>
</feature>
<feature type="compositionally biased region" description="Low complexity" evidence="1">
    <location>
        <begin position="730"/>
        <end position="746"/>
    </location>
</feature>
<organism evidence="5 6">
    <name type="scientific">Streptomyces fradiae ATCC 10745 = DSM 40063</name>
    <dbReference type="NCBI Taxonomy" id="1319510"/>
    <lineage>
        <taxon>Bacteria</taxon>
        <taxon>Bacillati</taxon>
        <taxon>Actinomycetota</taxon>
        <taxon>Actinomycetes</taxon>
        <taxon>Kitasatosporales</taxon>
        <taxon>Streptomycetaceae</taxon>
        <taxon>Streptomyces</taxon>
    </lineage>
</organism>
<feature type="compositionally biased region" description="Gly residues" evidence="1">
    <location>
        <begin position="621"/>
        <end position="630"/>
    </location>
</feature>
<dbReference type="EMBL" id="ASYR01000033">
    <property type="protein sequence ID" value="KAF0647665.1"/>
    <property type="molecule type" value="Genomic_DNA"/>
</dbReference>
<evidence type="ECO:0000313" key="5">
    <source>
        <dbReference type="EMBL" id="OSY50848.1"/>
    </source>
</evidence>
<dbReference type="EMBL" id="ASYR01000008">
    <property type="protein sequence ID" value="KAF0650550.1"/>
    <property type="molecule type" value="Genomic_DNA"/>
</dbReference>
<dbReference type="RefSeq" id="WP_051838951.1">
    <property type="nucleotide sequence ID" value="NZ_ASYR01000008.1"/>
</dbReference>
<dbReference type="InterPro" id="IPR006827">
    <property type="entry name" value="Lant_deHydtase_N"/>
</dbReference>
<sequence>MPAAGPPAAGPPHAAGWEPGRRFVLRAAGLPVEAVHGLRCPGARRWADAVLAEEERLTAAGAALSDRLHTLVKATIAADPSPVEGSGEEDGGAAARRALLALRRQVFNNRLPADPEAAVRLVGGLDARAGEDTARWLRDRAALEELRAGGADLLARELGGSRRALRGVLADDRLRLGLLLASPALDGRLDTYLRDTSPRPGNRLRKIERAALTYVYRTACKTSPFSTLTGIGLGTFDGATPDGTTPGSTTQDGTAADGAADTPAAGARRDAAALGVGDAWVSRVRLNVVVLARLTELILADPALRRDLPVILSPGWARDADRVRYVRHLTTAGDDSAAVTFDAVRDRLFFLRGSGTLERLLEWLGGQEAPVRHRDLVDWLRAEHGAVPEDCERYASALLDLGLVQVPSLRTDVHSRDPLRSYQDALRSVGAPWADRLAGLLDGPAGLLDRYPGAGVAERRALLADLRARLLDAQRELGAAEPALPQTLVYEDVSVGEGLVCGSGVLGGETGRALRAVEGVLPLFDLTLPQRIALLGFFVARYGRGGRCDDLLGLVHDFHEDFFDQYVSFTSKRAPFDADGAYVPEENWLGQDEMKALDRARRLFHEGMRELWRRHEEAPPGGSGAGGAGGPDSPRGPDVAGGPDRRAGARPGGADAPGAAEEIELPAGLLAGAARELAPLMGGFTPQSHHLQLSRPPDGPPLVVLNKSYGGLAFPFSRFTHLYDDPAPVAPGIPAGPDAPAAPGRATVPERPAPPGLSDALREEIAARAPEGAVFAEVTGGPVTSNLNLHGRLTGHQIVCPGETSGVPEEARIHLDDLYVEHDERENRLVLRSRRLGREVVPVYLGYLVPIALPAISRTLLLLSPSTMAPFDVWAGVPEDGARGGVARRPRVRHGNVVVSRRSWTAAAESLPSRRPGAGDAEYFLDWQRWRRAHGLPDRCFATAAGPRRGPVGAKPVYVDFDSPLCLSAFDALVEREPGTRVTFREMLPAEDGLHLTSPRGRHVAELAVETFTTRPAAPAEPEDTPSCPN</sequence>
<proteinExistence type="predicted"/>
<feature type="domain" description="Lantibiotic dehydratase N-terminal" evidence="2">
    <location>
        <begin position="759"/>
        <end position="943"/>
    </location>
</feature>
<feature type="compositionally biased region" description="Low complexity" evidence="1">
    <location>
        <begin position="252"/>
        <end position="262"/>
    </location>
</feature>
<dbReference type="Proteomes" id="UP000194318">
    <property type="component" value="Unassembled WGS sequence"/>
</dbReference>
<gene>
    <name evidence="5" type="ORF">BG846_03516</name>
    <name evidence="4" type="ORF">K701_08225</name>
    <name evidence="3" type="ORF">K701_22155</name>
</gene>
<evidence type="ECO:0000259" key="2">
    <source>
        <dbReference type="Pfam" id="PF04738"/>
    </source>
</evidence>
<keyword evidence="7" id="KW-1185">Reference proteome</keyword>
<accession>A0A1Y2NV93</accession>
<evidence type="ECO:0000313" key="7">
    <source>
        <dbReference type="Proteomes" id="UP000731519"/>
    </source>
</evidence>
<name>A0A1Y2NV93_STRFR</name>
<feature type="compositionally biased region" description="Polar residues" evidence="1">
    <location>
        <begin position="242"/>
        <end position="251"/>
    </location>
</feature>
<dbReference type="GeneID" id="91406065"/>
<evidence type="ECO:0000313" key="6">
    <source>
        <dbReference type="Proteomes" id="UP000194318"/>
    </source>
</evidence>
<dbReference type="AlphaFoldDB" id="A0A1Y2NV93"/>